<sequence>MQCPEGPDADADGFQLDNLTDQQLWAAEHARVNSRIASANRNRNRSGSMAIDLVTRDWLRTAVSQLLGLREMANEEIEAEADTLLQLSHR</sequence>
<comment type="caution">
    <text evidence="1">The sequence shown here is derived from an EMBL/GenBank/DDBJ whole genome shotgun (WGS) entry which is preliminary data.</text>
</comment>
<proteinExistence type="predicted"/>
<dbReference type="AlphaFoldDB" id="A0AAW0B4Z6"/>
<accession>A0AAW0B4Z6</accession>
<evidence type="ECO:0000313" key="1">
    <source>
        <dbReference type="EMBL" id="KAK7021069.1"/>
    </source>
</evidence>
<protein>
    <submittedName>
        <fullName evidence="1">Uncharacterized protein</fullName>
    </submittedName>
</protein>
<gene>
    <name evidence="1" type="ORF">VNI00_017558</name>
</gene>
<dbReference type="Proteomes" id="UP001383192">
    <property type="component" value="Unassembled WGS sequence"/>
</dbReference>
<organism evidence="1 2">
    <name type="scientific">Paramarasmius palmivorus</name>
    <dbReference type="NCBI Taxonomy" id="297713"/>
    <lineage>
        <taxon>Eukaryota</taxon>
        <taxon>Fungi</taxon>
        <taxon>Dikarya</taxon>
        <taxon>Basidiomycota</taxon>
        <taxon>Agaricomycotina</taxon>
        <taxon>Agaricomycetes</taxon>
        <taxon>Agaricomycetidae</taxon>
        <taxon>Agaricales</taxon>
        <taxon>Marasmiineae</taxon>
        <taxon>Marasmiaceae</taxon>
        <taxon>Paramarasmius</taxon>
    </lineage>
</organism>
<keyword evidence="2" id="KW-1185">Reference proteome</keyword>
<name>A0AAW0B4Z6_9AGAR</name>
<evidence type="ECO:0000313" key="2">
    <source>
        <dbReference type="Proteomes" id="UP001383192"/>
    </source>
</evidence>
<reference evidence="1 2" key="1">
    <citation type="submission" date="2024-01" db="EMBL/GenBank/DDBJ databases">
        <title>A draft genome for a cacao thread blight-causing isolate of Paramarasmius palmivorus.</title>
        <authorList>
            <person name="Baruah I.K."/>
            <person name="Bukari Y."/>
            <person name="Amoako-Attah I."/>
            <person name="Meinhardt L.W."/>
            <person name="Bailey B.A."/>
            <person name="Cohen S.P."/>
        </authorList>
    </citation>
    <scope>NUCLEOTIDE SEQUENCE [LARGE SCALE GENOMIC DNA]</scope>
    <source>
        <strain evidence="1 2">GH-12</strain>
    </source>
</reference>
<dbReference type="EMBL" id="JAYKXP010000177">
    <property type="protein sequence ID" value="KAK7021069.1"/>
    <property type="molecule type" value="Genomic_DNA"/>
</dbReference>